<protein>
    <submittedName>
        <fullName evidence="3">Class II glutamine amidotransferase</fullName>
    </submittedName>
</protein>
<sequence>MCELCAISSLIKTSPTTSLHKFSQHGGKTGHHSDGWGLAEYEGTTALIHKESKAAAFSQRLKYLKNYENKTQCAICHIRKATVGEIALRNTQPFVYELQGHSHVFAHNGDLKNIWEEIIFPGEKPVGETDSEYAFYYLMSFIKELWHNSVPTLDQRINTIAQVFTELEKLGPANFIYSDGNYLYAFANKRIQHNGKIEPPGMYWLTRQCNDVEDNSQEIVLFSSVPLTKENWQPVPSGQLFVVQTGKLITPSS</sequence>
<dbReference type="CDD" id="cd01908">
    <property type="entry name" value="YafJ"/>
    <property type="match status" value="1"/>
</dbReference>
<accession>A0A2U3B9T9</accession>
<feature type="domain" description="Glutamine amidotransferase type-2" evidence="2">
    <location>
        <begin position="2"/>
        <end position="253"/>
    </location>
</feature>
<evidence type="ECO:0000313" key="3">
    <source>
        <dbReference type="EMBL" id="PWI33569.1"/>
    </source>
</evidence>
<evidence type="ECO:0000256" key="1">
    <source>
        <dbReference type="ARBA" id="ARBA00022962"/>
    </source>
</evidence>
<dbReference type="Pfam" id="PF13230">
    <property type="entry name" value="GATase_4"/>
    <property type="match status" value="1"/>
</dbReference>
<dbReference type="AlphaFoldDB" id="A0A2U3B9T9"/>
<organism evidence="3 4">
    <name type="scientific">Vibrio albus</name>
    <dbReference type="NCBI Taxonomy" id="2200953"/>
    <lineage>
        <taxon>Bacteria</taxon>
        <taxon>Pseudomonadati</taxon>
        <taxon>Pseudomonadota</taxon>
        <taxon>Gammaproteobacteria</taxon>
        <taxon>Vibrionales</taxon>
        <taxon>Vibrionaceae</taxon>
        <taxon>Vibrio</taxon>
    </lineage>
</organism>
<keyword evidence="4" id="KW-1185">Reference proteome</keyword>
<comment type="caution">
    <text evidence="3">The sequence shown here is derived from an EMBL/GenBank/DDBJ whole genome shotgun (WGS) entry which is preliminary data.</text>
</comment>
<keyword evidence="1 3" id="KW-0315">Glutamine amidotransferase</keyword>
<evidence type="ECO:0000313" key="4">
    <source>
        <dbReference type="Proteomes" id="UP000245362"/>
    </source>
</evidence>
<gene>
    <name evidence="3" type="ORF">DI392_08870</name>
</gene>
<proteinExistence type="predicted"/>
<dbReference type="PANTHER" id="PTHR42824:SF1">
    <property type="entry name" value="GLUTAMINE AMIDOTRANSFERASE YAFJ-RELATED"/>
    <property type="match status" value="1"/>
</dbReference>
<dbReference type="InterPro" id="IPR026869">
    <property type="entry name" value="EgtC-like"/>
</dbReference>
<name>A0A2U3B9T9_9VIBR</name>
<dbReference type="OrthoDB" id="321954at2"/>
<dbReference type="GO" id="GO:0016740">
    <property type="term" value="F:transferase activity"/>
    <property type="evidence" value="ECO:0007669"/>
    <property type="project" value="UniProtKB-KW"/>
</dbReference>
<dbReference type="SUPFAM" id="SSF56235">
    <property type="entry name" value="N-terminal nucleophile aminohydrolases (Ntn hydrolases)"/>
    <property type="match status" value="1"/>
</dbReference>
<evidence type="ECO:0000259" key="2">
    <source>
        <dbReference type="PROSITE" id="PS51278"/>
    </source>
</evidence>
<keyword evidence="3" id="KW-0808">Transferase</keyword>
<dbReference type="PROSITE" id="PS51278">
    <property type="entry name" value="GATASE_TYPE_2"/>
    <property type="match status" value="1"/>
</dbReference>
<dbReference type="InterPro" id="IPR029055">
    <property type="entry name" value="Ntn_hydrolases_N"/>
</dbReference>
<dbReference type="InterPro" id="IPR017932">
    <property type="entry name" value="GATase_2_dom"/>
</dbReference>
<reference evidence="3 4" key="1">
    <citation type="submission" date="2018-05" db="EMBL/GenBank/DDBJ databases">
        <title>Vibrio limimaris sp. nov., isolated from marine sediment.</title>
        <authorList>
            <person name="Li C.-M."/>
        </authorList>
    </citation>
    <scope>NUCLEOTIDE SEQUENCE [LARGE SCALE GENOMIC DNA]</scope>
    <source>
        <strain evidence="3 4">E4404</strain>
    </source>
</reference>
<dbReference type="Proteomes" id="UP000245362">
    <property type="component" value="Unassembled WGS sequence"/>
</dbReference>
<dbReference type="EMBL" id="QFWT01000004">
    <property type="protein sequence ID" value="PWI33569.1"/>
    <property type="molecule type" value="Genomic_DNA"/>
</dbReference>
<dbReference type="PANTHER" id="PTHR42824">
    <property type="entry name" value="GLUTAMINE AMIDOTRANSFERASE"/>
    <property type="match status" value="1"/>
</dbReference>
<dbReference type="RefSeq" id="WP_109319560.1">
    <property type="nucleotide sequence ID" value="NZ_QFWT01000004.1"/>
</dbReference>
<dbReference type="Gene3D" id="3.60.20.10">
    <property type="entry name" value="Glutamine Phosphoribosylpyrophosphate, subunit 1, domain 1"/>
    <property type="match status" value="1"/>
</dbReference>